<dbReference type="Proteomes" id="UP000318995">
    <property type="component" value="Unassembled WGS sequence"/>
</dbReference>
<evidence type="ECO:0000313" key="5">
    <source>
        <dbReference type="EMBL" id="TWT48464.1"/>
    </source>
</evidence>
<evidence type="ECO:0000256" key="1">
    <source>
        <dbReference type="ARBA" id="ARBA00006484"/>
    </source>
</evidence>
<organism evidence="5 6">
    <name type="scientific">Botrimarina hoheduenensis</name>
    <dbReference type="NCBI Taxonomy" id="2528000"/>
    <lineage>
        <taxon>Bacteria</taxon>
        <taxon>Pseudomonadati</taxon>
        <taxon>Planctomycetota</taxon>
        <taxon>Planctomycetia</taxon>
        <taxon>Pirellulales</taxon>
        <taxon>Lacipirellulaceae</taxon>
        <taxon>Botrimarina</taxon>
    </lineage>
</organism>
<name>A0A5C5WCS0_9BACT</name>
<dbReference type="SUPFAM" id="SSF51735">
    <property type="entry name" value="NAD(P)-binding Rossmann-fold domains"/>
    <property type="match status" value="1"/>
</dbReference>
<dbReference type="PANTHER" id="PTHR44196">
    <property type="entry name" value="DEHYDROGENASE/REDUCTASE SDR FAMILY MEMBER 7B"/>
    <property type="match status" value="1"/>
</dbReference>
<comment type="caution">
    <text evidence="5">The sequence shown here is derived from an EMBL/GenBank/DDBJ whole genome shotgun (WGS) entry which is preliminary data.</text>
</comment>
<dbReference type="GO" id="GO:0016491">
    <property type="term" value="F:oxidoreductase activity"/>
    <property type="evidence" value="ECO:0007669"/>
    <property type="project" value="UniProtKB-KW"/>
</dbReference>
<evidence type="ECO:0000259" key="4">
    <source>
        <dbReference type="SMART" id="SM00822"/>
    </source>
</evidence>
<dbReference type="AlphaFoldDB" id="A0A5C5WCS0"/>
<dbReference type="Pfam" id="PF00106">
    <property type="entry name" value="adh_short"/>
    <property type="match status" value="1"/>
</dbReference>
<evidence type="ECO:0000313" key="6">
    <source>
        <dbReference type="Proteomes" id="UP000318995"/>
    </source>
</evidence>
<dbReference type="RefSeq" id="WP_146570556.1">
    <property type="nucleotide sequence ID" value="NZ_SJPH01000001.1"/>
</dbReference>
<dbReference type="InterPro" id="IPR002347">
    <property type="entry name" value="SDR_fam"/>
</dbReference>
<dbReference type="PRINTS" id="PR00080">
    <property type="entry name" value="SDRFAMILY"/>
</dbReference>
<keyword evidence="2 5" id="KW-0560">Oxidoreductase</keyword>
<dbReference type="InterPro" id="IPR036291">
    <property type="entry name" value="NAD(P)-bd_dom_sf"/>
</dbReference>
<dbReference type="SMART" id="SM00822">
    <property type="entry name" value="PKS_KR"/>
    <property type="match status" value="1"/>
</dbReference>
<dbReference type="PANTHER" id="PTHR44196:SF1">
    <property type="entry name" value="DEHYDROGENASE_REDUCTASE SDR FAMILY MEMBER 7B"/>
    <property type="match status" value="1"/>
</dbReference>
<comment type="similarity">
    <text evidence="1 3">Belongs to the short-chain dehydrogenases/reductases (SDR) family.</text>
</comment>
<feature type="domain" description="Ketoreductase" evidence="4">
    <location>
        <begin position="12"/>
        <end position="184"/>
    </location>
</feature>
<dbReference type="PROSITE" id="PS00061">
    <property type="entry name" value="ADH_SHORT"/>
    <property type="match status" value="1"/>
</dbReference>
<dbReference type="EC" id="1.-.-.-" evidence="5"/>
<evidence type="ECO:0000256" key="3">
    <source>
        <dbReference type="RuleBase" id="RU000363"/>
    </source>
</evidence>
<proteinExistence type="inferred from homology"/>
<dbReference type="GO" id="GO:0016020">
    <property type="term" value="C:membrane"/>
    <property type="evidence" value="ECO:0007669"/>
    <property type="project" value="TreeGrafter"/>
</dbReference>
<dbReference type="InterPro" id="IPR057326">
    <property type="entry name" value="KR_dom"/>
</dbReference>
<keyword evidence="6" id="KW-1185">Reference proteome</keyword>
<dbReference type="InterPro" id="IPR020904">
    <property type="entry name" value="Sc_DH/Rdtase_CS"/>
</dbReference>
<dbReference type="PRINTS" id="PR00081">
    <property type="entry name" value="GDHRDH"/>
</dbReference>
<accession>A0A5C5WCS0</accession>
<dbReference type="OrthoDB" id="9810734at2"/>
<evidence type="ECO:0000256" key="2">
    <source>
        <dbReference type="ARBA" id="ARBA00023002"/>
    </source>
</evidence>
<gene>
    <name evidence="5" type="primary">ydaD</name>
    <name evidence="5" type="ORF">Pla111_02320</name>
</gene>
<sequence length="264" mass="28343">MTRRLRGDLAGKRALVTGASSGIGRALAVELARRGASVVCLARRAEELAQTAALVENEGALAVPVVGDVTDATYRAATLAAAVSRLGGLDLLINNAGVSAHGRFHESSVDRLRQIVEVNLFAAAELIHAATPLLKQGRDPAVVNIGSILGWRGVPHNAEYCASKFALRGFSEAIRPELSRIGVHVLHVSPGTVATPFFDHLIEKQAELPWAARRGESPGRVARLTLDAVARRRKELTIGVGGWWLVQTARHAPWLLDLVMRRYG</sequence>
<reference evidence="5 6" key="1">
    <citation type="submission" date="2019-02" db="EMBL/GenBank/DDBJ databases">
        <title>Deep-cultivation of Planctomycetes and their phenomic and genomic characterization uncovers novel biology.</title>
        <authorList>
            <person name="Wiegand S."/>
            <person name="Jogler M."/>
            <person name="Boedeker C."/>
            <person name="Pinto D."/>
            <person name="Vollmers J."/>
            <person name="Rivas-Marin E."/>
            <person name="Kohn T."/>
            <person name="Peeters S.H."/>
            <person name="Heuer A."/>
            <person name="Rast P."/>
            <person name="Oberbeckmann S."/>
            <person name="Bunk B."/>
            <person name="Jeske O."/>
            <person name="Meyerdierks A."/>
            <person name="Storesund J.E."/>
            <person name="Kallscheuer N."/>
            <person name="Luecker S."/>
            <person name="Lage O.M."/>
            <person name="Pohl T."/>
            <person name="Merkel B.J."/>
            <person name="Hornburger P."/>
            <person name="Mueller R.-W."/>
            <person name="Bruemmer F."/>
            <person name="Labrenz M."/>
            <person name="Spormann A.M."/>
            <person name="Op Den Camp H."/>
            <person name="Overmann J."/>
            <person name="Amann R."/>
            <person name="Jetten M.S.M."/>
            <person name="Mascher T."/>
            <person name="Medema M.H."/>
            <person name="Devos D.P."/>
            <person name="Kaster A.-K."/>
            <person name="Ovreas L."/>
            <person name="Rohde M."/>
            <person name="Galperin M.Y."/>
            <person name="Jogler C."/>
        </authorList>
    </citation>
    <scope>NUCLEOTIDE SEQUENCE [LARGE SCALE GENOMIC DNA]</scope>
    <source>
        <strain evidence="5 6">Pla111</strain>
    </source>
</reference>
<dbReference type="EMBL" id="SJPH01000001">
    <property type="protein sequence ID" value="TWT48464.1"/>
    <property type="molecule type" value="Genomic_DNA"/>
</dbReference>
<protein>
    <submittedName>
        <fullName evidence="5">General stress protein 39</fullName>
        <ecNumber evidence="5">1.-.-.-</ecNumber>
    </submittedName>
</protein>
<dbReference type="Gene3D" id="3.40.50.720">
    <property type="entry name" value="NAD(P)-binding Rossmann-like Domain"/>
    <property type="match status" value="1"/>
</dbReference>